<dbReference type="SUPFAM" id="SSF57701">
    <property type="entry name" value="Zn2/Cys6 DNA-binding domain"/>
    <property type="match status" value="1"/>
</dbReference>
<evidence type="ECO:0000259" key="8">
    <source>
        <dbReference type="Pfam" id="PF00172"/>
    </source>
</evidence>
<evidence type="ECO:0000313" key="10">
    <source>
        <dbReference type="Proteomes" id="UP000756132"/>
    </source>
</evidence>
<reference evidence="9" key="2">
    <citation type="journal article" date="2022" name="Microb. Genom.">
        <title>A chromosome-scale genome assembly of the tomato pathogen Cladosporium fulvum reveals a compartmentalized genome architecture and the presence of a dispensable chromosome.</title>
        <authorList>
            <person name="Zaccaron A.Z."/>
            <person name="Chen L.H."/>
            <person name="Samaras A."/>
            <person name="Stergiopoulos I."/>
        </authorList>
    </citation>
    <scope>NUCLEOTIDE SEQUENCE</scope>
    <source>
        <strain evidence="9">Race5_Kim</strain>
    </source>
</reference>
<dbReference type="GO" id="GO:0000981">
    <property type="term" value="F:DNA-binding transcription factor activity, RNA polymerase II-specific"/>
    <property type="evidence" value="ECO:0007669"/>
    <property type="project" value="InterPro"/>
</dbReference>
<dbReference type="InterPro" id="IPR052360">
    <property type="entry name" value="Transcr_Regulatory_Proteins"/>
</dbReference>
<evidence type="ECO:0000256" key="3">
    <source>
        <dbReference type="ARBA" id="ARBA00023015"/>
    </source>
</evidence>
<dbReference type="CDD" id="cd00067">
    <property type="entry name" value="GAL4"/>
    <property type="match status" value="1"/>
</dbReference>
<dbReference type="PANTHER" id="PTHR36206:SF10">
    <property type="entry name" value="ZN(II)2CYS6 TRANSCRIPTION FACTOR (EUROFUNG)"/>
    <property type="match status" value="1"/>
</dbReference>
<evidence type="ECO:0000313" key="9">
    <source>
        <dbReference type="EMBL" id="UJO11599.1"/>
    </source>
</evidence>
<dbReference type="Pfam" id="PF11951">
    <property type="entry name" value="Fungal_trans_2"/>
    <property type="match status" value="1"/>
</dbReference>
<keyword evidence="2" id="KW-0862">Zinc</keyword>
<accession>A0A9Q8L697</accession>
<dbReference type="GeneID" id="71980808"/>
<sequence>HARTYEATDSQITPQWRRSSADIHRDSTVVVVDHLRSPASLGAGSNVSSGGGTCSGGLSLTEKQPVRAERRPGHQRRYAPKTRAGCLTIRRVRCDEEKPYCRRCTTTGRKCDGYASPFEGNTSSPEPLAAALVNDVSCNALERRTFDYFRARTAPCVSGYFHDSVWDRIVLQLSYSEPAARHAVNALGALHEERNLRKTATLEGVNVTVLKNGFPLSQYSKALKGMQGLLKTPSVCLDTVLLCSLLCIHFEALREAFVPALMHVENAIQLLHSSTTFDARKVHPSLVRAIMRIDLQGTMYLGSRVPGLPFYTAATDSILPNSFHDLTHARDLVNTWTSRIYHFMRTVADEFKFRDPGNVPLEQIAKAQEMEQTFLQLDRLLWSFMHKPTVKLTVREQHGLGMLRSRVKINRILSATCLYCEATMFDNYFEDFDEILTICMYILASDNAERRLFSVSLDEGLIHPLFFIATHCRDGRIRHQALEQLRKLPVRNGVWHAETTTRTAEICVRFEEALCGKEVALRSDIPEWRRVHSAGFNGWDNDSDRRQVKVHLKTRPNGPDGGWLDSEAYIEWPVDSVRFKILFGLLMNTQLLGVCPTAKGIARYLRGR</sequence>
<feature type="domain" description="Zn(2)-C6 fungal-type" evidence="8">
    <location>
        <begin position="89"/>
        <end position="116"/>
    </location>
</feature>
<dbReference type="InterPro" id="IPR036864">
    <property type="entry name" value="Zn2-C6_fun-type_DNA-bd_sf"/>
</dbReference>
<dbReference type="InterPro" id="IPR001138">
    <property type="entry name" value="Zn2Cys6_DnaBD"/>
</dbReference>
<protein>
    <submittedName>
        <fullName evidence="9">Transcription regulator lscL</fullName>
    </submittedName>
</protein>
<evidence type="ECO:0000256" key="4">
    <source>
        <dbReference type="ARBA" id="ARBA00023125"/>
    </source>
</evidence>
<keyword evidence="3" id="KW-0805">Transcription regulation</keyword>
<keyword evidence="4" id="KW-0238">DNA-binding</keyword>
<dbReference type="GO" id="GO:0003677">
    <property type="term" value="F:DNA binding"/>
    <property type="evidence" value="ECO:0007669"/>
    <property type="project" value="UniProtKB-KW"/>
</dbReference>
<feature type="non-terminal residue" evidence="9">
    <location>
        <position position="1"/>
    </location>
</feature>
<reference evidence="9" key="1">
    <citation type="submission" date="2021-12" db="EMBL/GenBank/DDBJ databases">
        <authorList>
            <person name="Zaccaron A."/>
            <person name="Stergiopoulos I."/>
        </authorList>
    </citation>
    <scope>NUCLEOTIDE SEQUENCE</scope>
    <source>
        <strain evidence="9">Race5_Kim</strain>
    </source>
</reference>
<dbReference type="AlphaFoldDB" id="A0A9Q8L697"/>
<dbReference type="PANTHER" id="PTHR36206">
    <property type="entry name" value="ASPERCRYPTIN BIOSYNTHESIS CLUSTER-SPECIFIC TRANSCRIPTION REGULATOR ATNN-RELATED"/>
    <property type="match status" value="1"/>
</dbReference>
<gene>
    <name evidence="9" type="ORF">CLAFUR5_00930</name>
</gene>
<evidence type="ECO:0000256" key="2">
    <source>
        <dbReference type="ARBA" id="ARBA00022833"/>
    </source>
</evidence>
<name>A0A9Q8L697_PASFU</name>
<dbReference type="RefSeq" id="XP_047755965.1">
    <property type="nucleotide sequence ID" value="XM_047900078.1"/>
</dbReference>
<dbReference type="Proteomes" id="UP000756132">
    <property type="component" value="Chromosome 1"/>
</dbReference>
<evidence type="ECO:0000256" key="1">
    <source>
        <dbReference type="ARBA" id="ARBA00022723"/>
    </source>
</evidence>
<dbReference type="KEGG" id="ffu:CLAFUR5_00930"/>
<dbReference type="GO" id="GO:0008270">
    <property type="term" value="F:zinc ion binding"/>
    <property type="evidence" value="ECO:0007669"/>
    <property type="project" value="InterPro"/>
</dbReference>
<evidence type="ECO:0000256" key="7">
    <source>
        <dbReference type="SAM" id="MobiDB-lite"/>
    </source>
</evidence>
<dbReference type="OrthoDB" id="3172332at2759"/>
<proteinExistence type="predicted"/>
<keyword evidence="1" id="KW-0479">Metal-binding</keyword>
<evidence type="ECO:0000256" key="6">
    <source>
        <dbReference type="ARBA" id="ARBA00023242"/>
    </source>
</evidence>
<dbReference type="InterPro" id="IPR021858">
    <property type="entry name" value="Fun_TF"/>
</dbReference>
<feature type="region of interest" description="Disordered" evidence="7">
    <location>
        <begin position="40"/>
        <end position="71"/>
    </location>
</feature>
<dbReference type="Pfam" id="PF00172">
    <property type="entry name" value="Zn_clus"/>
    <property type="match status" value="1"/>
</dbReference>
<organism evidence="9 10">
    <name type="scientific">Passalora fulva</name>
    <name type="common">Tomato leaf mold</name>
    <name type="synonym">Cladosporium fulvum</name>
    <dbReference type="NCBI Taxonomy" id="5499"/>
    <lineage>
        <taxon>Eukaryota</taxon>
        <taxon>Fungi</taxon>
        <taxon>Dikarya</taxon>
        <taxon>Ascomycota</taxon>
        <taxon>Pezizomycotina</taxon>
        <taxon>Dothideomycetes</taxon>
        <taxon>Dothideomycetidae</taxon>
        <taxon>Mycosphaerellales</taxon>
        <taxon>Mycosphaerellaceae</taxon>
        <taxon>Fulvia</taxon>
    </lineage>
</organism>
<evidence type="ECO:0000256" key="5">
    <source>
        <dbReference type="ARBA" id="ARBA00023163"/>
    </source>
</evidence>
<keyword evidence="5" id="KW-0804">Transcription</keyword>
<keyword evidence="10" id="KW-1185">Reference proteome</keyword>
<keyword evidence="6" id="KW-0539">Nucleus</keyword>
<feature type="non-terminal residue" evidence="9">
    <location>
        <position position="608"/>
    </location>
</feature>
<dbReference type="EMBL" id="CP090163">
    <property type="protein sequence ID" value="UJO11599.1"/>
    <property type="molecule type" value="Genomic_DNA"/>
</dbReference>